<evidence type="ECO:0000256" key="1">
    <source>
        <dbReference type="SAM" id="Phobius"/>
    </source>
</evidence>
<accession>A0A1L0DDM9</accession>
<keyword evidence="1" id="KW-1133">Transmembrane helix</keyword>
<dbReference type="AlphaFoldDB" id="A0A1L0DDM9"/>
<sequence>MVDKNRLVHGHVRYCISAFSTLFVNFLSTTLIYFEDDDTPLVEESSSIPPLFSKFKTGNWHMGCQLIDTSIAGNGCGSRGIPETIRFCMGVALH</sequence>
<keyword evidence="1" id="KW-0812">Transmembrane</keyword>
<evidence type="ECO:0000313" key="3">
    <source>
        <dbReference type="Proteomes" id="UP000182259"/>
    </source>
</evidence>
<keyword evidence="1" id="KW-0472">Membrane</keyword>
<name>A0A1L0DDM9_9ASCO</name>
<evidence type="ECO:0000313" key="2">
    <source>
        <dbReference type="EMBL" id="SGZ54676.1"/>
    </source>
</evidence>
<gene>
    <name evidence="2" type="ORF">SAMEA4029009_CIC11G00000005682</name>
</gene>
<feature type="transmembrane region" description="Helical" evidence="1">
    <location>
        <begin position="12"/>
        <end position="34"/>
    </location>
</feature>
<organism evidence="2 3">
    <name type="scientific">Sungouiella intermedia</name>
    <dbReference type="NCBI Taxonomy" id="45354"/>
    <lineage>
        <taxon>Eukaryota</taxon>
        <taxon>Fungi</taxon>
        <taxon>Dikarya</taxon>
        <taxon>Ascomycota</taxon>
        <taxon>Saccharomycotina</taxon>
        <taxon>Pichiomycetes</taxon>
        <taxon>Metschnikowiaceae</taxon>
        <taxon>Sungouiella</taxon>
    </lineage>
</organism>
<protein>
    <submittedName>
        <fullName evidence="2">CIC11C00000005682</fullName>
    </submittedName>
</protein>
<proteinExistence type="predicted"/>
<dbReference type="Proteomes" id="UP000182259">
    <property type="component" value="Chromosome III"/>
</dbReference>
<reference evidence="3" key="1">
    <citation type="submission" date="2016-10" db="EMBL/GenBank/DDBJ databases">
        <authorList>
            <person name="Geijer C."/>
            <person name="Jareborg N."/>
            <person name="Dainat J."/>
        </authorList>
    </citation>
    <scope>NUCLEOTIDE SEQUENCE [LARGE SCALE GENOMIC DNA]</scope>
    <source>
        <strain evidence="3">PYCC 4715</strain>
    </source>
</reference>
<dbReference type="EMBL" id="LT635766">
    <property type="protein sequence ID" value="SGZ54676.1"/>
    <property type="molecule type" value="Genomic_DNA"/>
</dbReference>